<reference evidence="2" key="2">
    <citation type="submission" date="2015-03" db="UniProtKB">
        <authorList>
            <consortium name="EnsemblPlants"/>
        </authorList>
    </citation>
    <scope>IDENTIFICATION</scope>
</reference>
<dbReference type="AlphaFoldDB" id="A0A0D3G1D8"/>
<keyword evidence="3" id="KW-1185">Reference proteome</keyword>
<feature type="region of interest" description="Disordered" evidence="1">
    <location>
        <begin position="47"/>
        <end position="66"/>
    </location>
</feature>
<feature type="compositionally biased region" description="Basic and acidic residues" evidence="1">
    <location>
        <begin position="56"/>
        <end position="66"/>
    </location>
</feature>
<evidence type="ECO:0000313" key="3">
    <source>
        <dbReference type="Proteomes" id="UP000026960"/>
    </source>
</evidence>
<accession>A0A0D3G1D8</accession>
<sequence length="66" mass="7464">MDKGLELAIAQHFQVVSYMDMESPRDSRDRCPGIILMVHHLKPWGALQQDGVGGQDKQRRMQGGDK</sequence>
<name>A0A0D3G1D8_9ORYZ</name>
<organism evidence="2">
    <name type="scientific">Oryza barthii</name>
    <dbReference type="NCBI Taxonomy" id="65489"/>
    <lineage>
        <taxon>Eukaryota</taxon>
        <taxon>Viridiplantae</taxon>
        <taxon>Streptophyta</taxon>
        <taxon>Embryophyta</taxon>
        <taxon>Tracheophyta</taxon>
        <taxon>Spermatophyta</taxon>
        <taxon>Magnoliopsida</taxon>
        <taxon>Liliopsida</taxon>
        <taxon>Poales</taxon>
        <taxon>Poaceae</taxon>
        <taxon>BOP clade</taxon>
        <taxon>Oryzoideae</taxon>
        <taxon>Oryzeae</taxon>
        <taxon>Oryzinae</taxon>
        <taxon>Oryza</taxon>
    </lineage>
</organism>
<proteinExistence type="predicted"/>
<reference evidence="2" key="1">
    <citation type="journal article" date="2009" name="Rice">
        <title>De Novo Next Generation Sequencing of Plant Genomes.</title>
        <authorList>
            <person name="Rounsley S."/>
            <person name="Marri P.R."/>
            <person name="Yu Y."/>
            <person name="He R."/>
            <person name="Sisneros N."/>
            <person name="Goicoechea J.L."/>
            <person name="Lee S.J."/>
            <person name="Angelova A."/>
            <person name="Kudrna D."/>
            <person name="Luo M."/>
            <person name="Affourtit J."/>
            <person name="Desany B."/>
            <person name="Knight J."/>
            <person name="Niazi F."/>
            <person name="Egholm M."/>
            <person name="Wing R.A."/>
        </authorList>
    </citation>
    <scope>NUCLEOTIDE SEQUENCE [LARGE SCALE GENOMIC DNA]</scope>
    <source>
        <strain evidence="2">cv. IRGC 105608</strain>
    </source>
</reference>
<dbReference type="HOGENOM" id="CLU_2835186_0_0_1"/>
<dbReference type="Gramene" id="OBART04G28800.1">
    <property type="protein sequence ID" value="OBART04G28800.1"/>
    <property type="gene ID" value="OBART04G28800"/>
</dbReference>
<evidence type="ECO:0000313" key="2">
    <source>
        <dbReference type="EnsemblPlants" id="OBART04G28800.1"/>
    </source>
</evidence>
<dbReference type="Proteomes" id="UP000026960">
    <property type="component" value="Chromosome 4"/>
</dbReference>
<protein>
    <submittedName>
        <fullName evidence="2">Uncharacterized protein</fullName>
    </submittedName>
</protein>
<dbReference type="EnsemblPlants" id="OBART04G28800.1">
    <property type="protein sequence ID" value="OBART04G28800.1"/>
    <property type="gene ID" value="OBART04G28800"/>
</dbReference>
<dbReference type="PaxDb" id="65489-OBART04G28800.1"/>
<evidence type="ECO:0000256" key="1">
    <source>
        <dbReference type="SAM" id="MobiDB-lite"/>
    </source>
</evidence>